<reference evidence="7 8" key="1">
    <citation type="journal article" date="2015" name="Sci. Rep.">
        <title>Genome of the facultative scuticociliatosis pathogen Pseudocohnilembus persalinus provides insight into its virulence through horizontal gene transfer.</title>
        <authorList>
            <person name="Xiong J."/>
            <person name="Wang G."/>
            <person name="Cheng J."/>
            <person name="Tian M."/>
            <person name="Pan X."/>
            <person name="Warren A."/>
            <person name="Jiang C."/>
            <person name="Yuan D."/>
            <person name="Miao W."/>
        </authorList>
    </citation>
    <scope>NUCLEOTIDE SEQUENCE [LARGE SCALE GENOMIC DNA]</scope>
    <source>
        <strain evidence="7">36N120E</strain>
    </source>
</reference>
<evidence type="ECO:0000259" key="6">
    <source>
        <dbReference type="Pfam" id="PF12697"/>
    </source>
</evidence>
<keyword evidence="4" id="KW-0378">Hydrolase</keyword>
<dbReference type="AlphaFoldDB" id="A0A0V0R3K5"/>
<evidence type="ECO:0000256" key="4">
    <source>
        <dbReference type="ARBA" id="ARBA00022801"/>
    </source>
</evidence>
<dbReference type="InterPro" id="IPR029058">
    <property type="entry name" value="AB_hydrolase_fold"/>
</dbReference>
<keyword evidence="8" id="KW-1185">Reference proteome</keyword>
<accession>A0A0V0R3K5</accession>
<dbReference type="OrthoDB" id="194865at2759"/>
<comment type="caution">
    <text evidence="7">The sequence shown here is derived from an EMBL/GenBank/DDBJ whole genome shotgun (WGS) entry which is preliminary data.</text>
</comment>
<dbReference type="OMA" id="VMVCHHG"/>
<dbReference type="SUPFAM" id="SSF53474">
    <property type="entry name" value="alpha/beta-Hydrolases"/>
    <property type="match status" value="1"/>
</dbReference>
<feature type="domain" description="AB hydrolase-1" evidence="6">
    <location>
        <begin position="126"/>
        <end position="371"/>
    </location>
</feature>
<keyword evidence="3" id="KW-0719">Serine esterase</keyword>
<organism evidence="7 8">
    <name type="scientific">Pseudocohnilembus persalinus</name>
    <name type="common">Ciliate</name>
    <dbReference type="NCBI Taxonomy" id="266149"/>
    <lineage>
        <taxon>Eukaryota</taxon>
        <taxon>Sar</taxon>
        <taxon>Alveolata</taxon>
        <taxon>Ciliophora</taxon>
        <taxon>Intramacronucleata</taxon>
        <taxon>Oligohymenophorea</taxon>
        <taxon>Scuticociliatia</taxon>
        <taxon>Philasterida</taxon>
        <taxon>Pseudocohnilembidae</taxon>
        <taxon>Pseudocohnilembus</taxon>
    </lineage>
</organism>
<dbReference type="PANTHER" id="PTHR14189:SF0">
    <property type="entry name" value="PROTEIN PHOSPHATASE METHYLESTERASE 1"/>
    <property type="match status" value="1"/>
</dbReference>
<dbReference type="Gene3D" id="3.40.50.1820">
    <property type="entry name" value="alpha/beta hydrolase"/>
    <property type="match status" value="1"/>
</dbReference>
<dbReference type="InParanoid" id="A0A0V0R3K5"/>
<dbReference type="EC" id="3.1.1.89" evidence="2"/>
<sequence>MSNLLKKALNKGKPPKPGKSFKIFFTIKIYLIFLYIENEFNEEDEDYDEQEEEKDTFETKFPTSGPIKAQHFNLPKPNNNQNFPNISKKIHDYSPIDWRNFFDTQDFMEDGTPVYKSGSEGPIFFCMHGAGDSALTFSRLAKEISQFAQLVSFDFRGHGFSKKLENTEDLSIETLIQDCSSVLDFVAKKYPDPTIIIVGHSMGGSVAAKFCKHALQGQHASRIQGLIVIDVVEGTAMDALPFMEQIVSQRPSFFRNMQDVIKWSIQSHTIRNLNSARVSIQSQVKEGTNQYGEKGYVWKVNLMKSEKHWKGWFIGLTNAFLDVRVPKLLMTAEKERMDKDLTIAQMQGRFKLTVLFQTGHYMHEDDYHSTAEQFHQFLHSFKIPGNIQEQQKIKEMGVGKYFPPLKDYHKPTKQI</sequence>
<name>A0A0V0R3K5_PSEPJ</name>
<protein>
    <recommendedName>
        <fullName evidence="2">protein phosphatase methylesterase-1</fullName>
        <ecNumber evidence="2">3.1.1.89</ecNumber>
    </recommendedName>
</protein>
<dbReference type="EMBL" id="LDAU01000055">
    <property type="protein sequence ID" value="KRX09081.1"/>
    <property type="molecule type" value="Genomic_DNA"/>
</dbReference>
<evidence type="ECO:0000313" key="7">
    <source>
        <dbReference type="EMBL" id="KRX09081.1"/>
    </source>
</evidence>
<evidence type="ECO:0000313" key="8">
    <source>
        <dbReference type="Proteomes" id="UP000054937"/>
    </source>
</evidence>
<comment type="similarity">
    <text evidence="1">Belongs to the AB hydrolase superfamily.</text>
</comment>
<evidence type="ECO:0000256" key="2">
    <source>
        <dbReference type="ARBA" id="ARBA00013111"/>
    </source>
</evidence>
<gene>
    <name evidence="7" type="ORF">PPERSA_01968</name>
</gene>
<comment type="catalytic activity">
    <reaction evidence="5">
        <text>[phosphatase 2A protein]-C-terminal L-leucine methyl ester + H2O = [phosphatase 2A protein]-C-terminal L-leucine + methanol + H(+)</text>
        <dbReference type="Rhea" id="RHEA:48548"/>
        <dbReference type="Rhea" id="RHEA-COMP:12134"/>
        <dbReference type="Rhea" id="RHEA-COMP:12135"/>
        <dbReference type="ChEBI" id="CHEBI:15377"/>
        <dbReference type="ChEBI" id="CHEBI:15378"/>
        <dbReference type="ChEBI" id="CHEBI:17790"/>
        <dbReference type="ChEBI" id="CHEBI:90516"/>
        <dbReference type="ChEBI" id="CHEBI:90517"/>
        <dbReference type="EC" id="3.1.1.89"/>
    </reaction>
</comment>
<evidence type="ECO:0000256" key="5">
    <source>
        <dbReference type="ARBA" id="ARBA00049203"/>
    </source>
</evidence>
<evidence type="ECO:0000256" key="3">
    <source>
        <dbReference type="ARBA" id="ARBA00022487"/>
    </source>
</evidence>
<dbReference type="InterPro" id="IPR016812">
    <property type="entry name" value="PPase_methylesterase_euk"/>
</dbReference>
<dbReference type="GO" id="GO:0051723">
    <property type="term" value="F:protein methylesterase activity"/>
    <property type="evidence" value="ECO:0007669"/>
    <property type="project" value="UniProtKB-EC"/>
</dbReference>
<proteinExistence type="inferred from homology"/>
<dbReference type="Pfam" id="PF12697">
    <property type="entry name" value="Abhydrolase_6"/>
    <property type="match status" value="1"/>
</dbReference>
<dbReference type="Proteomes" id="UP000054937">
    <property type="component" value="Unassembled WGS sequence"/>
</dbReference>
<evidence type="ECO:0000256" key="1">
    <source>
        <dbReference type="ARBA" id="ARBA00008645"/>
    </source>
</evidence>
<dbReference type="InterPro" id="IPR000073">
    <property type="entry name" value="AB_hydrolase_1"/>
</dbReference>
<dbReference type="PANTHER" id="PTHR14189">
    <property type="entry name" value="PROTEIN PHOSPHATASE METHYLESTERASE-1 RELATED"/>
    <property type="match status" value="1"/>
</dbReference>